<feature type="compositionally biased region" description="Low complexity" evidence="1">
    <location>
        <begin position="414"/>
        <end position="426"/>
    </location>
</feature>
<feature type="compositionally biased region" description="Polar residues" evidence="1">
    <location>
        <begin position="468"/>
        <end position="490"/>
    </location>
</feature>
<evidence type="ECO:0000256" key="1">
    <source>
        <dbReference type="SAM" id="MobiDB-lite"/>
    </source>
</evidence>
<comment type="caution">
    <text evidence="2">The sequence shown here is derived from an EMBL/GenBank/DDBJ whole genome shotgun (WGS) entry which is preliminary data.</text>
</comment>
<dbReference type="Proteomes" id="UP000238274">
    <property type="component" value="Unassembled WGS sequence"/>
</dbReference>
<feature type="compositionally biased region" description="Polar residues" evidence="1">
    <location>
        <begin position="207"/>
        <end position="228"/>
    </location>
</feature>
<reference evidence="2 3" key="1">
    <citation type="submission" date="2017-12" db="EMBL/GenBank/DDBJ databases">
        <title>Gene loss provides genomic basis for host adaptation in cereal stripe rust fungi.</title>
        <authorList>
            <person name="Xia C."/>
        </authorList>
    </citation>
    <scope>NUCLEOTIDE SEQUENCE [LARGE SCALE GENOMIC DNA]</scope>
    <source>
        <strain evidence="2 3">93TX-2</strain>
    </source>
</reference>
<feature type="region of interest" description="Disordered" evidence="1">
    <location>
        <begin position="674"/>
        <end position="720"/>
    </location>
</feature>
<dbReference type="AlphaFoldDB" id="A0A2S4VC10"/>
<feature type="compositionally biased region" description="Polar residues" evidence="1">
    <location>
        <begin position="287"/>
        <end position="303"/>
    </location>
</feature>
<sequence>MNLALLPLFGGDLHEPWELHELRLLSWLRVHQIPEDDDKIRVDCLVLSLKPNSSPLYWFNGQPNDLKSSFVHALHLLRNKYASDLRKEMQMISALNCLEVRSFRDSEHKTEMVFELINELEQLLTCGSVDQDVQRRECLLRCFRGFSGALKMMNRTTSYDGAVLAALNWESSVISKAEEAMIQAGIKRQLGQKSQNAQARAKRKSNATRPVNQSDHQQATAESSHQFTTQDFQAHTDPVRLHPDVYYKTHLPSSQQKSGQNSPPDNSSHPLQHRYNENQDSSHKKPGQSNHAACNASSVSATAYATPPTRVDTDPSQMMESLVDPHIAPQQFNSQPGRFEHQPNSYEHLAGMNTNEQEVLHNPSMANTYPQKSQIKPLIYDPKKNPYPPPEQLPENRQSSGDQLERNQRSFPTSSSLNLRQSSSQQVNIHGMTNQSQPDSIPFPSPSGRTQPLASFQPTRRSPLPQMTGESQHSTTMFRGSSPSQHGTQIFDSATNIDSTASLTQGQYSFDPLSRRRSGGGSSGPQRRPSKLVKLRRKGSNSSNNSSQRSSSSLRHIRNFIGSVSRRSNRASQSGEESDSTQDHGPNTPSSLEPGGIGSGVESESNERMRPMQAQFSRLFRKHNHPEHLRRANRSMLVKKPVPDNQVNNPNKGKARALDVNSAATGTVDEFFARRNQAGRPSGSILKSSLNPQASINTSPSNQDKNKPSIKPSRWRTSGI</sequence>
<feature type="compositionally biased region" description="Basic residues" evidence="1">
    <location>
        <begin position="528"/>
        <end position="539"/>
    </location>
</feature>
<evidence type="ECO:0000313" key="3">
    <source>
        <dbReference type="Proteomes" id="UP000238274"/>
    </source>
</evidence>
<dbReference type="VEuPathDB" id="FungiDB:PSHT_10095"/>
<protein>
    <submittedName>
        <fullName evidence="2">Uncharacterized protein</fullName>
    </submittedName>
</protein>
<gene>
    <name evidence="2" type="ORF">PSHT_10095</name>
</gene>
<feature type="compositionally biased region" description="Low complexity" evidence="1">
    <location>
        <begin position="540"/>
        <end position="553"/>
    </location>
</feature>
<accession>A0A2S4VC10</accession>
<feature type="region of interest" description="Disordered" evidence="1">
    <location>
        <begin position="378"/>
        <end position="490"/>
    </location>
</feature>
<dbReference type="EMBL" id="PKSM01000151">
    <property type="protein sequence ID" value="POW07076.1"/>
    <property type="molecule type" value="Genomic_DNA"/>
</dbReference>
<feature type="compositionally biased region" description="Polar residues" evidence="1">
    <location>
        <begin position="685"/>
        <end position="703"/>
    </location>
</feature>
<name>A0A2S4VC10_9BASI</name>
<reference evidence="3" key="3">
    <citation type="journal article" date="2018" name="Mol. Plant Microbe Interact.">
        <title>Genome sequence resources for the wheat stripe rust pathogen (Puccinia striiformis f. sp. tritici) and the barley stripe rust pathogen (Puccinia striiformis f. sp. hordei).</title>
        <authorList>
            <person name="Xia C."/>
            <person name="Wang M."/>
            <person name="Yin C."/>
            <person name="Cornejo O.E."/>
            <person name="Hulbert S.H."/>
            <person name="Chen X."/>
        </authorList>
    </citation>
    <scope>NUCLEOTIDE SEQUENCE [LARGE SCALE GENOMIC DNA]</scope>
    <source>
        <strain evidence="3">93TX-2</strain>
    </source>
</reference>
<feature type="compositionally biased region" description="Polar residues" evidence="1">
    <location>
        <begin position="427"/>
        <end position="439"/>
    </location>
</feature>
<feature type="region of interest" description="Disordered" evidence="1">
    <location>
        <begin position="251"/>
        <end position="316"/>
    </location>
</feature>
<proteinExistence type="predicted"/>
<keyword evidence="3" id="KW-1185">Reference proteome</keyword>
<feature type="region of interest" description="Disordered" evidence="1">
    <location>
        <begin position="190"/>
        <end position="228"/>
    </location>
</feature>
<feature type="compositionally biased region" description="Basic and acidic residues" evidence="1">
    <location>
        <begin position="274"/>
        <end position="283"/>
    </location>
</feature>
<feature type="region of interest" description="Disordered" evidence="1">
    <location>
        <begin position="632"/>
        <end position="653"/>
    </location>
</feature>
<organism evidence="2 3">
    <name type="scientific">Puccinia striiformis</name>
    <dbReference type="NCBI Taxonomy" id="27350"/>
    <lineage>
        <taxon>Eukaryota</taxon>
        <taxon>Fungi</taxon>
        <taxon>Dikarya</taxon>
        <taxon>Basidiomycota</taxon>
        <taxon>Pucciniomycotina</taxon>
        <taxon>Pucciniomycetes</taxon>
        <taxon>Pucciniales</taxon>
        <taxon>Pucciniaceae</taxon>
        <taxon>Puccinia</taxon>
    </lineage>
</organism>
<reference evidence="3" key="2">
    <citation type="journal article" date="2018" name="BMC Genomics">
        <title>Genomic insights into host adaptation between the wheat stripe rust pathogen (Puccinia striiformis f. sp. tritici) and the barley stripe rust pathogen (Puccinia striiformis f. sp. hordei).</title>
        <authorList>
            <person name="Xia C."/>
            <person name="Wang M."/>
            <person name="Yin C."/>
            <person name="Cornejo O.E."/>
            <person name="Hulbert S.H."/>
            <person name="Chen X."/>
        </authorList>
    </citation>
    <scope>NUCLEOTIDE SEQUENCE [LARGE SCALE GENOMIC DNA]</scope>
    <source>
        <strain evidence="3">93TX-2</strain>
    </source>
</reference>
<feature type="compositionally biased region" description="Polar residues" evidence="1">
    <location>
        <begin position="251"/>
        <end position="270"/>
    </location>
</feature>
<feature type="compositionally biased region" description="Polar residues" evidence="1">
    <location>
        <begin position="447"/>
        <end position="460"/>
    </location>
</feature>
<evidence type="ECO:0000313" key="2">
    <source>
        <dbReference type="EMBL" id="POW07076.1"/>
    </source>
</evidence>
<feature type="region of interest" description="Disordered" evidence="1">
    <location>
        <begin position="507"/>
        <end position="610"/>
    </location>
</feature>
<dbReference type="OrthoDB" id="2505216at2759"/>